<comment type="caution">
    <text evidence="1">The sequence shown here is derived from an EMBL/GenBank/DDBJ whole genome shotgun (WGS) entry which is preliminary data.</text>
</comment>
<accession>A0A3D9CWV4</accession>
<dbReference type="AlphaFoldDB" id="A0A3D9CWV4"/>
<proteinExistence type="predicted"/>
<dbReference type="Proteomes" id="UP000256326">
    <property type="component" value="Unassembled WGS sequence"/>
</dbReference>
<organism evidence="1 2">
    <name type="scientific">Epilithonimonas hispanica</name>
    <dbReference type="NCBI Taxonomy" id="358687"/>
    <lineage>
        <taxon>Bacteria</taxon>
        <taxon>Pseudomonadati</taxon>
        <taxon>Bacteroidota</taxon>
        <taxon>Flavobacteriia</taxon>
        <taxon>Flavobacteriales</taxon>
        <taxon>Weeksellaceae</taxon>
        <taxon>Chryseobacterium group</taxon>
        <taxon>Epilithonimonas</taxon>
    </lineage>
</organism>
<keyword evidence="2" id="KW-1185">Reference proteome</keyword>
<gene>
    <name evidence="1" type="ORF">DRF58_10485</name>
</gene>
<name>A0A3D9CWV4_9FLAO</name>
<dbReference type="EMBL" id="QNUG01000019">
    <property type="protein sequence ID" value="REC70229.1"/>
    <property type="molecule type" value="Genomic_DNA"/>
</dbReference>
<sequence length="171" mass="20754">MQIFNNSILGNISFIIWQPIINFRIMDFDDDHLHDYLGDDYIANVIFETFGYTEEELQNIITKYESKIPYKNNDERNAFTLFNGDMTKLKLLDYLNDNFNQKNKSFTELTKFNQIFFYFNKVEKISQERYKELVLERFNFNYLGRDIRGETDSHQKTLRNLEIYFKTSHQE</sequence>
<evidence type="ECO:0000313" key="2">
    <source>
        <dbReference type="Proteomes" id="UP000256326"/>
    </source>
</evidence>
<reference evidence="1 2" key="1">
    <citation type="journal article" date="2006" name="Int. J. Syst. Evol. Microbiol.">
        <title>Chryseobacterium hispanicum sp. nov., isolated from the drinking water distribution system of Sevilla, Spain.</title>
        <authorList>
            <person name="Gallego V."/>
            <person name="Garcia M.T."/>
            <person name="Ventosa A."/>
        </authorList>
    </citation>
    <scope>NUCLEOTIDE SEQUENCE [LARGE SCALE GENOMIC DNA]</scope>
    <source>
        <strain evidence="1 2">KCTC 22104</strain>
    </source>
</reference>
<evidence type="ECO:0000313" key="1">
    <source>
        <dbReference type="EMBL" id="REC70229.1"/>
    </source>
</evidence>
<protein>
    <submittedName>
        <fullName evidence="1">Uncharacterized protein</fullName>
    </submittedName>
</protein>